<evidence type="ECO:0000313" key="5">
    <source>
        <dbReference type="EMBL" id="ORY98631.1"/>
    </source>
</evidence>
<dbReference type="GO" id="GO:0005096">
    <property type="term" value="F:GTPase activator activity"/>
    <property type="evidence" value="ECO:0007669"/>
    <property type="project" value="UniProtKB-KW"/>
</dbReference>
<feature type="region of interest" description="Disordered" evidence="3">
    <location>
        <begin position="150"/>
        <end position="187"/>
    </location>
</feature>
<gene>
    <name evidence="5" type="ORF">BCR43DRAFT_470937</name>
</gene>
<dbReference type="InParanoid" id="A0A1X2HHS4"/>
<dbReference type="SMART" id="SM00323">
    <property type="entry name" value="RasGAP"/>
    <property type="match status" value="1"/>
</dbReference>
<name>A0A1X2HHS4_SYNRA</name>
<feature type="compositionally biased region" description="Low complexity" evidence="3">
    <location>
        <begin position="164"/>
        <end position="176"/>
    </location>
</feature>
<keyword evidence="6" id="KW-1185">Reference proteome</keyword>
<dbReference type="Gene3D" id="3.40.525.10">
    <property type="entry name" value="CRAL-TRIO lipid binding domain"/>
    <property type="match status" value="1"/>
</dbReference>
<proteinExistence type="predicted"/>
<dbReference type="Gene3D" id="2.30.29.30">
    <property type="entry name" value="Pleckstrin-homology domain (PH domain)/Phosphotyrosine-binding domain (PTB)"/>
    <property type="match status" value="1"/>
</dbReference>
<dbReference type="SUPFAM" id="SSF48350">
    <property type="entry name" value="GTPase activation domain, GAP"/>
    <property type="match status" value="1"/>
</dbReference>
<evidence type="ECO:0000256" key="1">
    <source>
        <dbReference type="ARBA" id="ARBA00022468"/>
    </source>
</evidence>
<dbReference type="Gene3D" id="1.10.506.10">
    <property type="entry name" value="GTPase Activation - p120gap, domain 1"/>
    <property type="match status" value="2"/>
</dbReference>
<evidence type="ECO:0000259" key="4">
    <source>
        <dbReference type="PROSITE" id="PS50018"/>
    </source>
</evidence>
<dbReference type="PROSITE" id="PS00509">
    <property type="entry name" value="RAS_GTPASE_ACTIV_1"/>
    <property type="match status" value="1"/>
</dbReference>
<dbReference type="STRING" id="13706.A0A1X2HHS4"/>
<dbReference type="PANTHER" id="PTHR10194">
    <property type="entry name" value="RAS GTPASE-ACTIVATING PROTEINS"/>
    <property type="match status" value="1"/>
</dbReference>
<dbReference type="InterPro" id="IPR016024">
    <property type="entry name" value="ARM-type_fold"/>
</dbReference>
<dbReference type="SUPFAM" id="SSF52087">
    <property type="entry name" value="CRAL/TRIO domain"/>
    <property type="match status" value="1"/>
</dbReference>
<evidence type="ECO:0000256" key="3">
    <source>
        <dbReference type="SAM" id="MobiDB-lite"/>
    </source>
</evidence>
<sequence>MRSNTKLILSLINRVAVRLPINSGRKLENLEQDPVVQQTVAAIIELSKYKLSTIANALGTVLENVSKNYLSSSSLADQLAPVDVLQSQLFVLRLLSACMQHHWKTFREQSRQRLAEGANVALSPEAAAAAEATGAIGSENEFLQAPVAMRTTPPMPDPDAHRYSTSSSSSHSGSLHARSHQVHSTVNIDPPPLDEALVTFLLALVGRFLNQTHLIEEASDQFASTPSDHPPATLATVASVDTKVLEIVMDIYKTAGRVLYYVSASNWPTYYGKIKNAVHILGAMGEGTEMNPPEIRMLACSCLNRQRLHTILSELSPYFLHMKRNGKLLFSKMMRQAIWRWIETCPDQFAEVCTSDNRLMGGSEILFDMCSSTADSPRKKAILWPLQTILLVLSQDLLLQAFLDNPTSQNRRTSFLSMLRKSLRTSRTADIAAMCYVDLCKAATYVPPTDDSVLQHIAADIEDDLQEKVWDFSRNYSTEGLTAATTNPNNLGYVVNQQMLATDYLLARLRLDPEGAFRTLVPSCLEETAPATYKLAFVKACLAISRDENNLSWNPTLASMYDSICGPLRKLFLQTLNADQKPPELKRPSSGARKEISPQSRVELLKDLLSLFRIDPMLALSGDESESVEHTTAIMTGMASLFQHTDHGIRHLAAECLTKLHLSSNIRHWGPQTRMVINFWRISSQVVFILAKQILDNKQGEDGLKSLLNLLLKLLLARNEFLSNHQERASEGADARERLQACVALEIALLVSLCSPNPDVCSDAIRCLGSLCDEAQLADDEDDPQQTQITLICNLPVYSDLASEDSIFLGRKAQQKRIRKYMRMITRHTPGNLAAWEEAWKRWKLLTQVVSRLNEESLIEDFSGPAEASKKPKVRSGAVAPPGPQPLPKSTSVNLGRSEKDEELQTLWQNYTGFLAALGGCCLASNTTGPTEPTAMVEAFINEITGLLISENVFIRESVKEAMGTEMSPTLFAILFRHLEHALGRCFSSDGEAITGMRNTLFVEQAVLVLKLILDRLIDPADCLLSIDFSTLMYQFANYLNKLPTAAFVIRIKIKMCHLVETLMLKKEQIIVRDEMRLRNRLLEIIVEWTSEFALQKTDAKSALSGQDGAQVDKLSKRLDVACLKAIVAILHQLPLQSSEPVRETERSQIKSRLFYKYFTFFLKLLNRCRLSEIELNGSTVVKNNKEIMTASKVSESYQEWAPLKDYTILAMSNLLSANVDAGLKYSLAMGYHEDSRTRTAFMQVLTNILNQGTEFETLAESVMTDRYEKLIDMLVEADMDIAMSLCDVSPSTDASGVAEVLLVCFESRNKIVPFLEAIINKEVASTEQEATLFRSTTMTTRLLSIFSKMVCGDYVRITLQPAMEAINNLPDEQTTWELDPQKFGPNDDLMRNKQNVIRATEILLNAICSSAANAPRMFKEELSMIASAVCKRFSESKNTAVGGFVFLRLFGPAIVTPESTGFSKQAVPRNKNVRKLQLQATRVMQNLANNVLFGAKETHMIVLNDFLTDNIYKVTSFLREISTHPGDTGKSDLSGTLRMDQKGYTKLHRYLFDNLERVSRDLATRKIGRSNNDTQSLLEWKKTLDRLSNLLAQLGRPADVDQTEQSLSRNYAVTNSNHYYSEFIRRNCHRDLSTISSQNIFYQSGVSRGGRPVFYLITRNVDVENCDFELLVYYMLRVMEPSLNMPFEILFDVTQFNPTNEIPVHWMNQFFQLIFSEMNDYLVTLYLYNPNAHLQRYIARLPRLLTNKLVKRSVFGVTLSEIHERIAPSELALPKETVNLEKEPSTTFFPVTRISNLKTSTSVTVKIGQEHMQVITVRKQEMFYNVHTILNDVYHISELIDMQPLPSSKQENSGDLIIKCDGGKSSIVFSTTKRDAMLALLRYNKQRYESSKPGNMNERVIRPSDVPGRLLNMALLNIGSDDPGLRLAAYNLLYSLSLAFRFDIGNQLLNARDLCIPNNSTDFIVSISESLASTEQALTLEFLNECFVGFNKSSEPMRQLCLDYMAPWLRNLVAFSRSTPDEHNKNLSKTKDVVRLLIELTVTRADMYKHVQARVWKTLARVDDMVNLIIDSFVQYSVENGVGSAQAEAMADTLVTMSSISVRGKVISRMRRVIQRTSLRPCRNLTEHPAWAEIAVLLRFVLMLSFNNAGPGKPYLPEIFHIVSLLVGTGPTLIRASVHELVVNVIHTLCTGVPLADENIKKLHFVLNDVCDSKNRVYFGLTKPHANAFTITQETMTDTSDMVNLSSLESIIRLLLEALSIGAPSIDAANMWRARWMGLVTSTAFQFNPAIQPRSFVVLGCLAQDEVDDDLIYQILVALRGALAIFNETDSNLIVSIMMCLSNVIDNLPADSRYLLPLFWLAVALVQMSHPTTFAPAVEFLQAVLRALDAHKLFANRPMMEVLMEARAPLEDIGAALDEASGVSFETHFSFAIAGILLKGLQHAQPRDVVFQCLTTFLEIDCKGSLEQLNVVEARTLGYLAGLLPLAAKNNAMRELLRLAGISDVDLDELDGQYVRIFDTLEIPDNTTALLLVSLLVTLLNSADNESERLFLYSFLAEAAVSIPEVFALVYESLLPKMNQIVVSGQNYAVIDAVKNILMTACSEPAFNHSTNRRSQRQYLDELGFSALGDPTFGATKINVARNAQLASKLLERITE</sequence>
<dbReference type="PROSITE" id="PS50018">
    <property type="entry name" value="RAS_GTPASE_ACTIV_2"/>
    <property type="match status" value="1"/>
</dbReference>
<dbReference type="InterPro" id="IPR008936">
    <property type="entry name" value="Rho_GTPase_activation_prot"/>
</dbReference>
<organism evidence="5 6">
    <name type="scientific">Syncephalastrum racemosum</name>
    <name type="common">Filamentous fungus</name>
    <dbReference type="NCBI Taxonomy" id="13706"/>
    <lineage>
        <taxon>Eukaryota</taxon>
        <taxon>Fungi</taxon>
        <taxon>Fungi incertae sedis</taxon>
        <taxon>Mucoromycota</taxon>
        <taxon>Mucoromycotina</taxon>
        <taxon>Mucoromycetes</taxon>
        <taxon>Mucorales</taxon>
        <taxon>Syncephalastraceae</taxon>
        <taxon>Syncephalastrum</taxon>
    </lineage>
</organism>
<dbReference type="InterPro" id="IPR011993">
    <property type="entry name" value="PH-like_dom_sf"/>
</dbReference>
<dbReference type="OMA" id="LPMGYHE"/>
<keyword evidence="1" id="KW-0343">GTPase activation</keyword>
<dbReference type="InterPro" id="IPR001936">
    <property type="entry name" value="RasGAP_dom"/>
</dbReference>
<comment type="caution">
    <text evidence="5">The sequence shown here is derived from an EMBL/GenBank/DDBJ whole genome shotgun (WGS) entry which is preliminary data.</text>
</comment>
<dbReference type="InterPro" id="IPR023152">
    <property type="entry name" value="RasGAP_CS"/>
</dbReference>
<feature type="domain" description="Ras-GAP" evidence="4">
    <location>
        <begin position="1294"/>
        <end position="1490"/>
    </location>
</feature>
<evidence type="ECO:0000256" key="2">
    <source>
        <dbReference type="ARBA" id="ARBA00022553"/>
    </source>
</evidence>
<protein>
    <recommendedName>
        <fullName evidence="4">Ras-GAP domain-containing protein</fullName>
    </recommendedName>
</protein>
<dbReference type="Pfam" id="PF00616">
    <property type="entry name" value="RasGAP"/>
    <property type="match status" value="1"/>
</dbReference>
<dbReference type="SUPFAM" id="SSF48371">
    <property type="entry name" value="ARM repeat"/>
    <property type="match status" value="2"/>
</dbReference>
<keyword evidence="2" id="KW-0597">Phosphoprotein</keyword>
<dbReference type="Pfam" id="PF13716">
    <property type="entry name" value="CRAL_TRIO_2"/>
    <property type="match status" value="1"/>
</dbReference>
<reference evidence="5 6" key="1">
    <citation type="submission" date="2016-07" db="EMBL/GenBank/DDBJ databases">
        <title>Pervasive Adenine N6-methylation of Active Genes in Fungi.</title>
        <authorList>
            <consortium name="DOE Joint Genome Institute"/>
            <person name="Mondo S.J."/>
            <person name="Dannebaum R.O."/>
            <person name="Kuo R.C."/>
            <person name="Labutti K."/>
            <person name="Haridas S."/>
            <person name="Kuo A."/>
            <person name="Salamov A."/>
            <person name="Ahrendt S.R."/>
            <person name="Lipzen A."/>
            <person name="Sullivan W."/>
            <person name="Andreopoulos W.B."/>
            <person name="Clum A."/>
            <person name="Lindquist E."/>
            <person name="Daum C."/>
            <person name="Ramamoorthy G.K."/>
            <person name="Gryganskyi A."/>
            <person name="Culley D."/>
            <person name="Magnuson J.K."/>
            <person name="James T.Y."/>
            <person name="O'Malley M.A."/>
            <person name="Stajich J.E."/>
            <person name="Spatafora J.W."/>
            <person name="Visel A."/>
            <person name="Grigoriev I.V."/>
        </authorList>
    </citation>
    <scope>NUCLEOTIDE SEQUENCE [LARGE SCALE GENOMIC DNA]</scope>
    <source>
        <strain evidence="5 6">NRRL 2496</strain>
    </source>
</reference>
<dbReference type="InterPro" id="IPR036865">
    <property type="entry name" value="CRAL-TRIO_dom_sf"/>
</dbReference>
<dbReference type="PANTHER" id="PTHR10194:SF142">
    <property type="entry name" value="NEUROFIBROMIN"/>
    <property type="match status" value="1"/>
</dbReference>
<dbReference type="CDD" id="cd00170">
    <property type="entry name" value="SEC14"/>
    <property type="match status" value="1"/>
</dbReference>
<dbReference type="Proteomes" id="UP000242180">
    <property type="component" value="Unassembled WGS sequence"/>
</dbReference>
<dbReference type="OrthoDB" id="28245at2759"/>
<feature type="region of interest" description="Disordered" evidence="3">
    <location>
        <begin position="864"/>
        <end position="896"/>
    </location>
</feature>
<dbReference type="InterPro" id="IPR001251">
    <property type="entry name" value="CRAL-TRIO_dom"/>
</dbReference>
<evidence type="ECO:0000313" key="6">
    <source>
        <dbReference type="Proteomes" id="UP000242180"/>
    </source>
</evidence>
<dbReference type="InterPro" id="IPR039360">
    <property type="entry name" value="Ras_GTPase"/>
</dbReference>
<dbReference type="EMBL" id="MCGN01000003">
    <property type="protein sequence ID" value="ORY98631.1"/>
    <property type="molecule type" value="Genomic_DNA"/>
</dbReference>
<accession>A0A1X2HHS4</accession>